<dbReference type="AlphaFoldDB" id="A0ABD2K0J7"/>
<proteinExistence type="predicted"/>
<evidence type="ECO:0000313" key="3">
    <source>
        <dbReference type="Proteomes" id="UP001620626"/>
    </source>
</evidence>
<dbReference type="Proteomes" id="UP001620626">
    <property type="component" value="Unassembled WGS sequence"/>
</dbReference>
<gene>
    <name evidence="2" type="ORF">niasHT_029195</name>
</gene>
<evidence type="ECO:0000313" key="2">
    <source>
        <dbReference type="EMBL" id="KAL3096159.1"/>
    </source>
</evidence>
<feature type="compositionally biased region" description="Basic and acidic residues" evidence="1">
    <location>
        <begin position="7"/>
        <end position="19"/>
    </location>
</feature>
<reference evidence="2 3" key="1">
    <citation type="submission" date="2024-10" db="EMBL/GenBank/DDBJ databases">
        <authorList>
            <person name="Kim D."/>
        </authorList>
    </citation>
    <scope>NUCLEOTIDE SEQUENCE [LARGE SCALE GENOMIC DNA]</scope>
    <source>
        <strain evidence="2">BH-2024</strain>
    </source>
</reference>
<feature type="region of interest" description="Disordered" evidence="1">
    <location>
        <begin position="259"/>
        <end position="278"/>
    </location>
</feature>
<organism evidence="2 3">
    <name type="scientific">Heterodera trifolii</name>
    <dbReference type="NCBI Taxonomy" id="157864"/>
    <lineage>
        <taxon>Eukaryota</taxon>
        <taxon>Metazoa</taxon>
        <taxon>Ecdysozoa</taxon>
        <taxon>Nematoda</taxon>
        <taxon>Chromadorea</taxon>
        <taxon>Rhabditida</taxon>
        <taxon>Tylenchina</taxon>
        <taxon>Tylenchomorpha</taxon>
        <taxon>Tylenchoidea</taxon>
        <taxon>Heteroderidae</taxon>
        <taxon>Heteroderinae</taxon>
        <taxon>Heterodera</taxon>
    </lineage>
</organism>
<name>A0ABD2K0J7_9BILA</name>
<keyword evidence="3" id="KW-1185">Reference proteome</keyword>
<dbReference type="EMBL" id="JBICBT010000869">
    <property type="protein sequence ID" value="KAL3096159.1"/>
    <property type="molecule type" value="Genomic_DNA"/>
</dbReference>
<protein>
    <submittedName>
        <fullName evidence="2">Uncharacterized protein</fullName>
    </submittedName>
</protein>
<accession>A0ABD2K0J7</accession>
<feature type="region of interest" description="Disordered" evidence="1">
    <location>
        <begin position="1"/>
        <end position="100"/>
    </location>
</feature>
<evidence type="ECO:0000256" key="1">
    <source>
        <dbReference type="SAM" id="MobiDB-lite"/>
    </source>
</evidence>
<feature type="compositionally biased region" description="Basic and acidic residues" evidence="1">
    <location>
        <begin position="68"/>
        <end position="78"/>
    </location>
</feature>
<comment type="caution">
    <text evidence="2">The sequence shown here is derived from an EMBL/GenBank/DDBJ whole genome shotgun (WGS) entry which is preliminary data.</text>
</comment>
<feature type="compositionally biased region" description="Polar residues" evidence="1">
    <location>
        <begin position="34"/>
        <end position="49"/>
    </location>
</feature>
<sequence length="299" mass="33634">MKKKITNLREKNANDDPQKRPKPIVPANRPIAAQQPSSTAETTQKTPTMIDTKPTLADSFEPQNDATENSRHSTETRGIKGSRTWSTHQRHRGLTRSLPSNNMLMDGSAIEENKLVVVMPNLSQKVFGALPTATSFNSPLAAPSKARRSQRVAPERRNLARPLLKNTLKPMVAQKSSLIPYAHQILTTTIKPITGRAFLLLKSSSKFRSSEFIDSEQQQDQNNNNNNNRWIIVYSTWAEIKKKHARNQGRAWGQLGAGRLADAGSPMEGSPTDDSPTRRFVDKRFADKKWNRMFLNKIK</sequence>